<feature type="compositionally biased region" description="Polar residues" evidence="4">
    <location>
        <begin position="389"/>
        <end position="398"/>
    </location>
</feature>
<dbReference type="EMBL" id="BLKM01000329">
    <property type="protein sequence ID" value="GFG31810.1"/>
    <property type="molecule type" value="Genomic_DNA"/>
</dbReference>
<feature type="compositionally biased region" description="Polar residues" evidence="4">
    <location>
        <begin position="182"/>
        <end position="206"/>
    </location>
</feature>
<feature type="compositionally biased region" description="Low complexity" evidence="4">
    <location>
        <begin position="354"/>
        <end position="364"/>
    </location>
</feature>
<gene>
    <name evidence="6" type="ORF">Cfor_04247</name>
</gene>
<keyword evidence="7" id="KW-1185">Reference proteome</keyword>
<accession>A0A6L2PK12</accession>
<protein>
    <recommendedName>
        <fullName evidence="5">Runt domain-containing protein</fullName>
    </recommendedName>
</protein>
<feature type="compositionally biased region" description="Low complexity" evidence="4">
    <location>
        <begin position="153"/>
        <end position="173"/>
    </location>
</feature>
<dbReference type="InterPro" id="IPR012346">
    <property type="entry name" value="p53/RUNT-type_TF_DNA-bd_sf"/>
</dbReference>
<keyword evidence="3" id="KW-0539">Nucleus</keyword>
<sequence length="409" mass="43429">MATYNKAIKVTVDGPREPRSKTPTVIVAGHQPFHPFHFGPRPFHFGSPLDPGQRVPDPLVGTLPFKLTGIAHHLGIAGTEPPWGPFGRGPGGYAHHYLPPHCGPPPGLHAPHFPPHVLALTHPDQPLASPTRLSSVSEPQGRSSSDTTLGPISISVASHSSSSTTSSQPTAAANRSPKPGRQRQQGLLTTAQRPSPTADGATTPNPTGHDAPSSSSSASPLEPPPPSPPTIRFSPAAHPHPHFHPLLHHHHHHHNPGNGHHSAYFSSAAAAAAAASIFLNTPLLPPTSQWLYSQLYGGGPNPLHTHLHPHLHHLTPAHRPPLVLPLRRTPVPELDEDAPEELVRNNTTAERARSTSASPTAAPTKRVKSSTTPATTATETYNDKGVSMPASTVTATKTSTRHSDVWRPY</sequence>
<feature type="compositionally biased region" description="Polar residues" evidence="4">
    <location>
        <begin position="131"/>
        <end position="150"/>
    </location>
</feature>
<evidence type="ECO:0000256" key="1">
    <source>
        <dbReference type="ARBA" id="ARBA00023015"/>
    </source>
</evidence>
<evidence type="ECO:0000256" key="2">
    <source>
        <dbReference type="ARBA" id="ARBA00023163"/>
    </source>
</evidence>
<feature type="compositionally biased region" description="Basic residues" evidence="4">
    <location>
        <begin position="239"/>
        <end position="255"/>
    </location>
</feature>
<dbReference type="GO" id="GO:0003700">
    <property type="term" value="F:DNA-binding transcription factor activity"/>
    <property type="evidence" value="ECO:0007669"/>
    <property type="project" value="InterPro"/>
</dbReference>
<dbReference type="PROSITE" id="PS51062">
    <property type="entry name" value="RUNT"/>
    <property type="match status" value="1"/>
</dbReference>
<name>A0A6L2PK12_COPFO</name>
<dbReference type="InParanoid" id="A0A6L2PK12"/>
<evidence type="ECO:0000256" key="3">
    <source>
        <dbReference type="ARBA" id="ARBA00023242"/>
    </source>
</evidence>
<organism evidence="6 7">
    <name type="scientific">Coptotermes formosanus</name>
    <name type="common">Formosan subterranean termite</name>
    <dbReference type="NCBI Taxonomy" id="36987"/>
    <lineage>
        <taxon>Eukaryota</taxon>
        <taxon>Metazoa</taxon>
        <taxon>Ecdysozoa</taxon>
        <taxon>Arthropoda</taxon>
        <taxon>Hexapoda</taxon>
        <taxon>Insecta</taxon>
        <taxon>Pterygota</taxon>
        <taxon>Neoptera</taxon>
        <taxon>Polyneoptera</taxon>
        <taxon>Dictyoptera</taxon>
        <taxon>Blattodea</taxon>
        <taxon>Blattoidea</taxon>
        <taxon>Termitoidae</taxon>
        <taxon>Rhinotermitidae</taxon>
        <taxon>Coptotermes</taxon>
    </lineage>
</organism>
<keyword evidence="2" id="KW-0804">Transcription</keyword>
<feature type="compositionally biased region" description="Low complexity" evidence="4">
    <location>
        <begin position="371"/>
        <end position="380"/>
    </location>
</feature>
<feature type="region of interest" description="Disordered" evidence="4">
    <location>
        <begin position="113"/>
        <end position="262"/>
    </location>
</feature>
<dbReference type="AlphaFoldDB" id="A0A6L2PK12"/>
<evidence type="ECO:0000313" key="6">
    <source>
        <dbReference type="EMBL" id="GFG31810.1"/>
    </source>
</evidence>
<evidence type="ECO:0000313" key="7">
    <source>
        <dbReference type="Proteomes" id="UP000502823"/>
    </source>
</evidence>
<evidence type="ECO:0000259" key="5">
    <source>
        <dbReference type="PROSITE" id="PS51062"/>
    </source>
</evidence>
<dbReference type="Proteomes" id="UP000502823">
    <property type="component" value="Unassembled WGS sequence"/>
</dbReference>
<feature type="domain" description="Runt" evidence="5">
    <location>
        <begin position="1"/>
        <end position="20"/>
    </location>
</feature>
<reference evidence="7" key="1">
    <citation type="submission" date="2020-01" db="EMBL/GenBank/DDBJ databases">
        <title>Draft genome sequence of the Termite Coptotermes fromosanus.</title>
        <authorList>
            <person name="Itakura S."/>
            <person name="Yosikawa Y."/>
            <person name="Umezawa K."/>
        </authorList>
    </citation>
    <scope>NUCLEOTIDE SEQUENCE [LARGE SCALE GENOMIC DNA]</scope>
</reference>
<keyword evidence="1" id="KW-0805">Transcription regulation</keyword>
<dbReference type="InterPro" id="IPR013524">
    <property type="entry name" value="Runt_dom"/>
</dbReference>
<proteinExistence type="predicted"/>
<dbReference type="OrthoDB" id="10029800at2759"/>
<dbReference type="GO" id="GO:0005634">
    <property type="term" value="C:nucleus"/>
    <property type="evidence" value="ECO:0007669"/>
    <property type="project" value="InterPro"/>
</dbReference>
<evidence type="ECO:0000256" key="4">
    <source>
        <dbReference type="SAM" id="MobiDB-lite"/>
    </source>
</evidence>
<dbReference type="Gene3D" id="2.60.40.720">
    <property type="match status" value="1"/>
</dbReference>
<dbReference type="GO" id="GO:0003677">
    <property type="term" value="F:DNA binding"/>
    <property type="evidence" value="ECO:0007669"/>
    <property type="project" value="InterPro"/>
</dbReference>
<comment type="caution">
    <text evidence="6">The sequence shown here is derived from an EMBL/GenBank/DDBJ whole genome shotgun (WGS) entry which is preliminary data.</text>
</comment>
<feature type="region of interest" description="Disordered" evidence="4">
    <location>
        <begin position="343"/>
        <end position="409"/>
    </location>
</feature>